<evidence type="ECO:0000313" key="1">
    <source>
        <dbReference type="EMBL" id="KAJ9097903.1"/>
    </source>
</evidence>
<reference evidence="1" key="1">
    <citation type="submission" date="2023-04" db="EMBL/GenBank/DDBJ databases">
        <title>Draft Genome sequencing of Naganishia species isolated from polar environments using Oxford Nanopore Technology.</title>
        <authorList>
            <person name="Leo P."/>
            <person name="Venkateswaran K."/>
        </authorList>
    </citation>
    <scope>NUCLEOTIDE SEQUENCE</scope>
    <source>
        <strain evidence="1">MNA-CCFEE 5261</strain>
    </source>
</reference>
<proteinExistence type="predicted"/>
<evidence type="ECO:0000313" key="2">
    <source>
        <dbReference type="Proteomes" id="UP001241377"/>
    </source>
</evidence>
<protein>
    <submittedName>
        <fullName evidence="1">Uncharacterized protein</fullName>
    </submittedName>
</protein>
<organism evidence="1 2">
    <name type="scientific">Naganishia cerealis</name>
    <dbReference type="NCBI Taxonomy" id="610337"/>
    <lineage>
        <taxon>Eukaryota</taxon>
        <taxon>Fungi</taxon>
        <taxon>Dikarya</taxon>
        <taxon>Basidiomycota</taxon>
        <taxon>Agaricomycotina</taxon>
        <taxon>Tremellomycetes</taxon>
        <taxon>Filobasidiales</taxon>
        <taxon>Filobasidiaceae</taxon>
        <taxon>Naganishia</taxon>
    </lineage>
</organism>
<keyword evidence="2" id="KW-1185">Reference proteome</keyword>
<dbReference type="EMBL" id="JASBWR010000081">
    <property type="protein sequence ID" value="KAJ9097903.1"/>
    <property type="molecule type" value="Genomic_DNA"/>
</dbReference>
<dbReference type="Proteomes" id="UP001241377">
    <property type="component" value="Unassembled WGS sequence"/>
</dbReference>
<sequence length="1244" mass="140316">MVSEAQKGLLQFQKSLISTAKDPIPLKELLGRLQVLQEELATLDQDSVDLNSIENVKNELVNKKLLKHANVGVQAYTCCAISDVLRVYAPDAPFTAGELSLIFKTFLTQIAQLSHQENPYFQQQSYLLKRLAEVRSIILITDLPDASQLIESTFETFYSVASTNFPARLEPLAADILAEVIAETDQITHPVLKMILNKFLTSAPDSTALTSSKSNIRNPAFTFSLHICEQNVDRLSRQVVQFFSEILADAVPDGANDKDRTSALESLRKIHTLTVQVWKFVPELLTAVIGLIDDELNADDPRLRTMATETIGQMVAASGLTQKLNFSIAHKLTWQLWLKKTLDVSLQVRCKWLELIPNIVNASCTSEMATELSNGVTKCLLDTDDRVRLTACKCLSSISFEVFTATIGSTNIMNTLLLLIRESHSEVREQSLRILGNYYNLYYILISKNDAIDYGMHAEEESTELSEIIVKEIPNHVLSLIYINDKSINAAVDLCLFEKFIPFETNTLKRVQRIIQLVSVLNEKSQKAFFAITRRQQQVAGVVSKLLDVADNKKSKLEARDEDDKENNPEQQGKQLEKVINWICASFPEGLDTYSCLERLALLHNRRFFNLMTVCISPESDYSSIRNSMKEFLNKLSNPKNIKLDYEKLVVSATDMVTNLKLLLYRASPLIYNVSNVNELITYAKSGNGPYHETATTILQDVSSALPEVLKSSIDSLVQLVNDDDGKDNTEIMRMVYHFLKRYPNMYPNELNNDLLERKAREGSPLEAKYAIKILSKSQTKELSGAAISNYLLPIDSKSEHLATHISSIATLFETDPMAVETSASDITTTIIQEILLKNDVESSDDTWIENVKTHTSLNSKILALSLFVNRVRATTDKDEESLNEVGVPVFKLLYALVNNGGDIISTKGDNKPLPQNYLQRLRLAAGFGLLKLAKISKLDHFFDERISCLAYLVQDSNPEVRSRFVKKLQASITHEAISEKFLPFVFYVANEPNTTLKSLTSSWVKSLLKREQGKNSILVERSLVRLIHLISHETKFLEQLENDPLNAYEFAANYVIYYLQCVERMENASLLYYLASRVKQYRDSTISPELYEEEPRQSKVTALYCIAELCQLAIKEVCDYKNYSMQTWPGKLHLPNDIYGPMGSSEEAHKVVSKIYISDNIQIGLRSSIRAKFGGLKRRVDPPISRTKTKKVKRARLKPKVNKNVPLRSSKRSSKKVTYVEVGSDDSDGSSSESDDIDDSDFE</sequence>
<comment type="caution">
    <text evidence="1">The sequence shown here is derived from an EMBL/GenBank/DDBJ whole genome shotgun (WGS) entry which is preliminary data.</text>
</comment>
<accession>A0ACC2VFJ6</accession>
<name>A0ACC2VFJ6_9TREE</name>
<gene>
    <name evidence="1" type="ORF">QFC19_006580</name>
</gene>